<accession>A0AAV4V2Q0</accession>
<keyword evidence="2" id="KW-1185">Reference proteome</keyword>
<gene>
    <name evidence="1" type="ORF">CDAR_181621</name>
</gene>
<name>A0AAV4V2Q0_9ARAC</name>
<evidence type="ECO:0000313" key="1">
    <source>
        <dbReference type="EMBL" id="GIY64472.1"/>
    </source>
</evidence>
<comment type="caution">
    <text evidence="1">The sequence shown here is derived from an EMBL/GenBank/DDBJ whole genome shotgun (WGS) entry which is preliminary data.</text>
</comment>
<protein>
    <submittedName>
        <fullName evidence="1">Uncharacterized protein</fullName>
    </submittedName>
</protein>
<dbReference type="AlphaFoldDB" id="A0AAV4V2Q0"/>
<evidence type="ECO:0000313" key="2">
    <source>
        <dbReference type="Proteomes" id="UP001054837"/>
    </source>
</evidence>
<dbReference type="EMBL" id="BPLQ01012319">
    <property type="protein sequence ID" value="GIY64472.1"/>
    <property type="molecule type" value="Genomic_DNA"/>
</dbReference>
<proteinExistence type="predicted"/>
<dbReference type="Proteomes" id="UP001054837">
    <property type="component" value="Unassembled WGS sequence"/>
</dbReference>
<organism evidence="1 2">
    <name type="scientific">Caerostris darwini</name>
    <dbReference type="NCBI Taxonomy" id="1538125"/>
    <lineage>
        <taxon>Eukaryota</taxon>
        <taxon>Metazoa</taxon>
        <taxon>Ecdysozoa</taxon>
        <taxon>Arthropoda</taxon>
        <taxon>Chelicerata</taxon>
        <taxon>Arachnida</taxon>
        <taxon>Araneae</taxon>
        <taxon>Araneomorphae</taxon>
        <taxon>Entelegynae</taxon>
        <taxon>Araneoidea</taxon>
        <taxon>Araneidae</taxon>
        <taxon>Caerostris</taxon>
    </lineage>
</organism>
<reference evidence="1 2" key="1">
    <citation type="submission" date="2021-06" db="EMBL/GenBank/DDBJ databases">
        <title>Caerostris darwini draft genome.</title>
        <authorList>
            <person name="Kono N."/>
            <person name="Arakawa K."/>
        </authorList>
    </citation>
    <scope>NUCLEOTIDE SEQUENCE [LARGE SCALE GENOMIC DNA]</scope>
</reference>
<sequence>MPLSVLFDDLAEELTYPRIYCGDMRRFTRKKPPTYSEIVQSELRRYDRRDLESVSAFITPWHSRQASLIWVELDESSLSINETSLFCE</sequence>